<dbReference type="FunFam" id="1.10.10.60:FF:000176">
    <property type="entry name" value="pancreas/duodenum homeobox protein 1"/>
    <property type="match status" value="1"/>
</dbReference>
<dbReference type="PROSITE" id="PS50071">
    <property type="entry name" value="HOMEOBOX_2"/>
    <property type="match status" value="1"/>
</dbReference>
<organism evidence="7 8">
    <name type="scientific">Pocillopora damicornis</name>
    <name type="common">Cauliflower coral</name>
    <name type="synonym">Millepora damicornis</name>
    <dbReference type="NCBI Taxonomy" id="46731"/>
    <lineage>
        <taxon>Eukaryota</taxon>
        <taxon>Metazoa</taxon>
        <taxon>Cnidaria</taxon>
        <taxon>Anthozoa</taxon>
        <taxon>Hexacorallia</taxon>
        <taxon>Scleractinia</taxon>
        <taxon>Astrocoeniina</taxon>
        <taxon>Pocilloporidae</taxon>
        <taxon>Pocillopora</taxon>
    </lineage>
</organism>
<dbReference type="PRINTS" id="PR00024">
    <property type="entry name" value="HOMEOBOX"/>
</dbReference>
<dbReference type="Proteomes" id="UP000275408">
    <property type="component" value="Unassembled WGS sequence"/>
</dbReference>
<evidence type="ECO:0000313" key="8">
    <source>
        <dbReference type="Proteomes" id="UP000275408"/>
    </source>
</evidence>
<dbReference type="PANTHER" id="PTHR45664:SF12">
    <property type="entry name" value="PANCREAS_DUODENUM HOMEOBOX PROTEIN 1"/>
    <property type="match status" value="1"/>
</dbReference>
<protein>
    <recommendedName>
        <fullName evidence="6">Homeobox domain-containing protein</fullName>
    </recommendedName>
</protein>
<dbReference type="AlphaFoldDB" id="A0A3M6TRU5"/>
<feature type="DNA-binding region" description="Homeobox" evidence="4">
    <location>
        <begin position="244"/>
        <end position="303"/>
    </location>
</feature>
<dbReference type="GO" id="GO:0000981">
    <property type="term" value="F:DNA-binding transcription factor activity, RNA polymerase II-specific"/>
    <property type="evidence" value="ECO:0007669"/>
    <property type="project" value="InterPro"/>
</dbReference>
<reference evidence="7 8" key="1">
    <citation type="journal article" date="2018" name="Sci. Rep.">
        <title>Comparative analysis of the Pocillopora damicornis genome highlights role of immune system in coral evolution.</title>
        <authorList>
            <person name="Cunning R."/>
            <person name="Bay R.A."/>
            <person name="Gillette P."/>
            <person name="Baker A.C."/>
            <person name="Traylor-Knowles N."/>
        </authorList>
    </citation>
    <scope>NUCLEOTIDE SEQUENCE [LARGE SCALE GENOMIC DNA]</scope>
    <source>
        <strain evidence="7">RSMAS</strain>
        <tissue evidence="7">Whole animal</tissue>
    </source>
</reference>
<dbReference type="GO" id="GO:0045944">
    <property type="term" value="P:positive regulation of transcription by RNA polymerase II"/>
    <property type="evidence" value="ECO:0007669"/>
    <property type="project" value="UniProtKB-ARBA"/>
</dbReference>
<sequence length="366" mass="41057">MRRAQFLFSFYDSAPGLAIFYTSFDLALKFPKTAHSHTRYSIEPFTLIKAFSILNNAFTRRFSPGDIRHACLAFYIIYNTKNKFINTLGALVSEAYLSVRATMTTGAMQSQNYSYFGSNLPGKDTGSHAQQLDFPYTPCRMQSPNYYNQSPLPSFMSPMPQGSLGQVNGYTAEPSTYPNAPISGQNGSTIPIDHQGYYSPQEAGQNCSFHQYAWLKSTSSAENWWHNSTAAGNVAWNSRGASEGKRKRTAYTRKQLLELEKEFHFNHFLTKERRAEMASQLNLTERQVKIWFQNRRMKWKKCNSQAMSKSSKPGTGSQNTSAATVQDLHIPNPVSQPLSTTSINSQTSLDNATVPSCLAGYRGHQS</sequence>
<dbReference type="PROSITE" id="PS00027">
    <property type="entry name" value="HOMEOBOX_1"/>
    <property type="match status" value="1"/>
</dbReference>
<proteinExistence type="predicted"/>
<dbReference type="GO" id="GO:0000978">
    <property type="term" value="F:RNA polymerase II cis-regulatory region sequence-specific DNA binding"/>
    <property type="evidence" value="ECO:0007669"/>
    <property type="project" value="TreeGrafter"/>
</dbReference>
<evidence type="ECO:0000313" key="7">
    <source>
        <dbReference type="EMBL" id="RMX44066.1"/>
    </source>
</evidence>
<dbReference type="PANTHER" id="PTHR45664">
    <property type="entry name" value="PROTEIN ZERKNUELLT 1-RELATED"/>
    <property type="match status" value="1"/>
</dbReference>
<dbReference type="OrthoDB" id="6159439at2759"/>
<dbReference type="InterPro" id="IPR009057">
    <property type="entry name" value="Homeodomain-like_sf"/>
</dbReference>
<dbReference type="CDD" id="cd00086">
    <property type="entry name" value="homeodomain"/>
    <property type="match status" value="1"/>
</dbReference>
<gene>
    <name evidence="7" type="ORF">pdam_00015036</name>
</gene>
<dbReference type="GO" id="GO:0005634">
    <property type="term" value="C:nucleus"/>
    <property type="evidence" value="ECO:0007669"/>
    <property type="project" value="UniProtKB-SubCell"/>
</dbReference>
<dbReference type="Gene3D" id="1.10.10.60">
    <property type="entry name" value="Homeodomain-like"/>
    <property type="match status" value="1"/>
</dbReference>
<dbReference type="GO" id="GO:0048513">
    <property type="term" value="P:animal organ development"/>
    <property type="evidence" value="ECO:0007669"/>
    <property type="project" value="UniProtKB-ARBA"/>
</dbReference>
<keyword evidence="2 4" id="KW-0371">Homeobox</keyword>
<evidence type="ECO:0000256" key="3">
    <source>
        <dbReference type="ARBA" id="ARBA00023242"/>
    </source>
</evidence>
<keyword evidence="3 4" id="KW-0539">Nucleus</keyword>
<comment type="subcellular location">
    <subcellularLocation>
        <location evidence="4 5">Nucleus</location>
    </subcellularLocation>
</comment>
<accession>A0A3M6TRU5</accession>
<dbReference type="InterPro" id="IPR001356">
    <property type="entry name" value="HD"/>
</dbReference>
<keyword evidence="8" id="KW-1185">Reference proteome</keyword>
<evidence type="ECO:0000259" key="6">
    <source>
        <dbReference type="PROSITE" id="PS50071"/>
    </source>
</evidence>
<name>A0A3M6TRU5_POCDA</name>
<evidence type="ECO:0000256" key="2">
    <source>
        <dbReference type="ARBA" id="ARBA00023155"/>
    </source>
</evidence>
<dbReference type="InterPro" id="IPR017970">
    <property type="entry name" value="Homeobox_CS"/>
</dbReference>
<dbReference type="InterPro" id="IPR000047">
    <property type="entry name" value="HTH_motif"/>
</dbReference>
<evidence type="ECO:0000256" key="5">
    <source>
        <dbReference type="RuleBase" id="RU000682"/>
    </source>
</evidence>
<dbReference type="PRINTS" id="PR00031">
    <property type="entry name" value="HTHREPRESSR"/>
</dbReference>
<dbReference type="Pfam" id="PF00046">
    <property type="entry name" value="Homeodomain"/>
    <property type="match status" value="1"/>
</dbReference>
<evidence type="ECO:0000256" key="4">
    <source>
        <dbReference type="PROSITE-ProRule" id="PRU00108"/>
    </source>
</evidence>
<feature type="domain" description="Homeobox" evidence="6">
    <location>
        <begin position="242"/>
        <end position="302"/>
    </location>
</feature>
<keyword evidence="1 4" id="KW-0238">DNA-binding</keyword>
<dbReference type="InterPro" id="IPR020479">
    <property type="entry name" value="HD_metazoa"/>
</dbReference>
<evidence type="ECO:0000256" key="1">
    <source>
        <dbReference type="ARBA" id="ARBA00023125"/>
    </source>
</evidence>
<dbReference type="SUPFAM" id="SSF46689">
    <property type="entry name" value="Homeodomain-like"/>
    <property type="match status" value="1"/>
</dbReference>
<comment type="caution">
    <text evidence="7">The sequence shown here is derived from an EMBL/GenBank/DDBJ whole genome shotgun (WGS) entry which is preliminary data.</text>
</comment>
<dbReference type="EMBL" id="RCHS01003053">
    <property type="protein sequence ID" value="RMX44066.1"/>
    <property type="molecule type" value="Genomic_DNA"/>
</dbReference>
<dbReference type="SMART" id="SM00389">
    <property type="entry name" value="HOX"/>
    <property type="match status" value="1"/>
</dbReference>